<comment type="caution">
    <text evidence="1">The sequence shown here is derived from an EMBL/GenBank/DDBJ whole genome shotgun (WGS) entry which is preliminary data.</text>
</comment>
<organism evidence="1 2">
    <name type="scientific">Corymbia citriodora subsp. variegata</name>
    <dbReference type="NCBI Taxonomy" id="360336"/>
    <lineage>
        <taxon>Eukaryota</taxon>
        <taxon>Viridiplantae</taxon>
        <taxon>Streptophyta</taxon>
        <taxon>Embryophyta</taxon>
        <taxon>Tracheophyta</taxon>
        <taxon>Spermatophyta</taxon>
        <taxon>Magnoliopsida</taxon>
        <taxon>eudicotyledons</taxon>
        <taxon>Gunneridae</taxon>
        <taxon>Pentapetalae</taxon>
        <taxon>rosids</taxon>
        <taxon>malvids</taxon>
        <taxon>Myrtales</taxon>
        <taxon>Myrtaceae</taxon>
        <taxon>Myrtoideae</taxon>
        <taxon>Eucalypteae</taxon>
        <taxon>Corymbia</taxon>
    </lineage>
</organism>
<evidence type="ECO:0000313" key="1">
    <source>
        <dbReference type="EMBL" id="KAF7847951.1"/>
    </source>
</evidence>
<keyword evidence="2" id="KW-1185">Reference proteome</keyword>
<reference evidence="1" key="1">
    <citation type="submission" date="2020-05" db="EMBL/GenBank/DDBJ databases">
        <title>WGS assembly of Corymbia citriodora subspecies variegata.</title>
        <authorList>
            <person name="Barry K."/>
            <person name="Hundley H."/>
            <person name="Shu S."/>
            <person name="Jenkins J."/>
            <person name="Grimwood J."/>
            <person name="Baten A."/>
        </authorList>
    </citation>
    <scope>NUCLEOTIDE SEQUENCE</scope>
    <source>
        <strain evidence="1">CV2-018</strain>
    </source>
</reference>
<name>A0A8T0CJT6_CORYI</name>
<evidence type="ECO:0000313" key="2">
    <source>
        <dbReference type="Proteomes" id="UP000806378"/>
    </source>
</evidence>
<gene>
    <name evidence="1" type="ORF">BT93_L2418</name>
</gene>
<dbReference type="EMBL" id="MU090394">
    <property type="protein sequence ID" value="KAF7847951.1"/>
    <property type="molecule type" value="Genomic_DNA"/>
</dbReference>
<dbReference type="AlphaFoldDB" id="A0A8T0CJT6"/>
<proteinExistence type="predicted"/>
<sequence>MTHLITTGIILHKEVIVQDRILKSDSTSIPVYYLTAYTLRFTYSLSKLNFFVLPLPTVSKLKSTASCSATDDDFQEARNSFPNSASGKIRYNIEL</sequence>
<accession>A0A8T0CJT6</accession>
<protein>
    <submittedName>
        <fullName evidence="1">Uncharacterized protein</fullName>
    </submittedName>
</protein>
<dbReference type="Proteomes" id="UP000806378">
    <property type="component" value="Unassembled WGS sequence"/>
</dbReference>
<dbReference type="Gramene" id="rna-gnl|WGS:JABURB|Cocit.L2418.1">
    <property type="protein sequence ID" value="cds-KAF7847951.1"/>
    <property type="gene ID" value="gene-BT93_L2418"/>
</dbReference>